<evidence type="ECO:0000313" key="3">
    <source>
        <dbReference type="EMBL" id="SOD63647.1"/>
    </source>
</evidence>
<organism evidence="3 4">
    <name type="scientific">Streptomyces zhaozhouensis</name>
    <dbReference type="NCBI Taxonomy" id="1300267"/>
    <lineage>
        <taxon>Bacteria</taxon>
        <taxon>Bacillati</taxon>
        <taxon>Actinomycetota</taxon>
        <taxon>Actinomycetes</taxon>
        <taxon>Kitasatosporales</taxon>
        <taxon>Streptomycetaceae</taxon>
        <taxon>Streptomyces</taxon>
    </lineage>
</organism>
<proteinExistence type="predicted"/>
<evidence type="ECO:0000313" key="4">
    <source>
        <dbReference type="Proteomes" id="UP000219072"/>
    </source>
</evidence>
<feature type="non-terminal residue" evidence="3">
    <location>
        <position position="42"/>
    </location>
</feature>
<evidence type="ECO:0000256" key="1">
    <source>
        <dbReference type="SAM" id="MobiDB-lite"/>
    </source>
</evidence>
<evidence type="ECO:0000313" key="2">
    <source>
        <dbReference type="EMBL" id="SOD62838.1"/>
    </source>
</evidence>
<reference evidence="3 4" key="1">
    <citation type="submission" date="2017-09" db="EMBL/GenBank/DDBJ databases">
        <authorList>
            <person name="Ehlers B."/>
            <person name="Leendertz F.H."/>
        </authorList>
    </citation>
    <scope>NUCLEOTIDE SEQUENCE [LARGE SCALE GENOMIC DNA]</scope>
    <source>
        <strain evidence="3 4">CGMCC 4.7095</strain>
    </source>
</reference>
<sequence length="42" mass="4674">MARPSDWSPVDMDSDPTPGEPDEVRELARELQEFADDVGEAL</sequence>
<dbReference type="Proteomes" id="UP000219072">
    <property type="component" value="Unassembled WGS sequence"/>
</dbReference>
<keyword evidence="4" id="KW-1185">Reference proteome</keyword>
<name>A0A286DY97_9ACTN</name>
<protein>
    <submittedName>
        <fullName evidence="3">Uncharacterized protein</fullName>
    </submittedName>
</protein>
<gene>
    <name evidence="2" type="ORF">SAMN06297387_1081</name>
    <name evidence="3" type="ORF">SAMN06297387_111196</name>
</gene>
<feature type="region of interest" description="Disordered" evidence="1">
    <location>
        <begin position="1"/>
        <end position="23"/>
    </location>
</feature>
<dbReference type="EMBL" id="OCNE01000008">
    <property type="protein sequence ID" value="SOD62838.1"/>
    <property type="molecule type" value="Genomic_DNA"/>
</dbReference>
<dbReference type="AlphaFoldDB" id="A0A286DY97"/>
<accession>A0A286DY97</accession>
<dbReference type="EMBL" id="OCNE01000011">
    <property type="protein sequence ID" value="SOD63647.1"/>
    <property type="molecule type" value="Genomic_DNA"/>
</dbReference>